<feature type="region of interest" description="Disordered" evidence="1">
    <location>
        <begin position="573"/>
        <end position="635"/>
    </location>
</feature>
<evidence type="ECO:0000313" key="3">
    <source>
        <dbReference type="EMBL" id="KAF2899580.1"/>
    </source>
</evidence>
<protein>
    <recommendedName>
        <fullName evidence="2">Transposable element P transposase-like RNase H domain-containing protein</fullName>
    </recommendedName>
</protein>
<dbReference type="AlphaFoldDB" id="A0A8K0GCF2"/>
<reference evidence="3" key="1">
    <citation type="submission" date="2019-08" db="EMBL/GenBank/DDBJ databases">
        <title>The genome of the North American firefly Photinus pyralis.</title>
        <authorList>
            <consortium name="Photinus pyralis genome working group"/>
            <person name="Fallon T.R."/>
            <person name="Sander Lower S.E."/>
            <person name="Weng J.-K."/>
        </authorList>
    </citation>
    <scope>NUCLEOTIDE SEQUENCE</scope>
    <source>
        <strain evidence="3">TRF0915ILg1</strain>
        <tissue evidence="3">Whole body</tissue>
    </source>
</reference>
<dbReference type="EMBL" id="VTPC01002746">
    <property type="protein sequence ID" value="KAF2899580.1"/>
    <property type="molecule type" value="Genomic_DNA"/>
</dbReference>
<organism evidence="3 4">
    <name type="scientific">Ignelater luminosus</name>
    <name type="common">Cucubano</name>
    <name type="synonym">Pyrophorus luminosus</name>
    <dbReference type="NCBI Taxonomy" id="2038154"/>
    <lineage>
        <taxon>Eukaryota</taxon>
        <taxon>Metazoa</taxon>
        <taxon>Ecdysozoa</taxon>
        <taxon>Arthropoda</taxon>
        <taxon>Hexapoda</taxon>
        <taxon>Insecta</taxon>
        <taxon>Pterygota</taxon>
        <taxon>Neoptera</taxon>
        <taxon>Endopterygota</taxon>
        <taxon>Coleoptera</taxon>
        <taxon>Polyphaga</taxon>
        <taxon>Elateriformia</taxon>
        <taxon>Elateroidea</taxon>
        <taxon>Elateridae</taxon>
        <taxon>Agrypninae</taxon>
        <taxon>Pyrophorini</taxon>
        <taxon>Ignelater</taxon>
    </lineage>
</organism>
<evidence type="ECO:0000259" key="2">
    <source>
        <dbReference type="Pfam" id="PF21787"/>
    </source>
</evidence>
<feature type="domain" description="Transposable element P transposase-like RNase H" evidence="2">
    <location>
        <begin position="323"/>
        <end position="441"/>
    </location>
</feature>
<feature type="compositionally biased region" description="Polar residues" evidence="1">
    <location>
        <begin position="623"/>
        <end position="635"/>
    </location>
</feature>
<evidence type="ECO:0000256" key="1">
    <source>
        <dbReference type="SAM" id="MobiDB-lite"/>
    </source>
</evidence>
<dbReference type="Pfam" id="PF21787">
    <property type="entry name" value="TNP-like_RNaseH_N"/>
    <property type="match status" value="1"/>
</dbReference>
<name>A0A8K0GCF2_IGNLU</name>
<dbReference type="OrthoDB" id="7312725at2759"/>
<feature type="compositionally biased region" description="Polar residues" evidence="1">
    <location>
        <begin position="589"/>
        <end position="601"/>
    </location>
</feature>
<keyword evidence="4" id="KW-1185">Reference proteome</keyword>
<gene>
    <name evidence="3" type="ORF">ILUMI_06600</name>
</gene>
<evidence type="ECO:0000313" key="4">
    <source>
        <dbReference type="Proteomes" id="UP000801492"/>
    </source>
</evidence>
<dbReference type="Proteomes" id="UP000801492">
    <property type="component" value="Unassembled WGS sequence"/>
</dbReference>
<sequence>MRCHLKKKLNLTDNVEKDTKNKRYVNVEVKLLKPSNENGDADNLVNIVSPNNVCVVPDSMVIQRQDKFVWDANKEKYLLEYLRKAKEIRTRKKIDVRLTDELTKLYPNCNIKFITLYQRAGDLHSSRKKLIACTDQKEIVWTEAKKKVYLIECVQKAFEEKEENIKQGQYEGVPGTKRRRIELEEEDNSLVAFEKQQHVSDSLSNKIKKNSDNRPISDYKEKILLLKKKLTAKNSALWRLEARLERIHLISALSIFAGAIKTFRVFIKMQLRKTNRKWDKRGKTAVSLYYKSPAIYFFMRNNLRFQLLSKSTILSWLRIAQLKTGTSTQLVRSLAVKVQQMCQEKKQCFLAFESMKIKKNVEYNPLQDIIEGFEDLGHLGRGEKLATEALVFMIRELFYKWKMPVAYYFISSLNHEDVKRLLEHVISSIHNIGLQVRITIHADSNTKENYAEEEMEEEKGRRAEYYLEFDFREEDNMKVTLENCAIAYFAGHLVHKTINKFNGSERCSSDDQLNRFKNQARKAKGIRRSVHEDLDTDVLTHAIKMQLRASGNSEAAQVLEGITCSRTRAQKYRKAYSDSLQKEKHADYPNSNKGRPQQDQRGSPGHCGSKGIAEGVDPRATVRDNQTTSQNRAETSTSIDVTLALGSAYNMVANWKVESQLAVSDHNLIRYILSKEPLTREQRSNKGRYCVCGPVFWDVMMEELLLRLDINENASAIVAFADDLLLAAEVNSRATLETKTLRLVRVSQ</sequence>
<accession>A0A8K0GCF2</accession>
<proteinExistence type="predicted"/>
<dbReference type="InterPro" id="IPR048365">
    <property type="entry name" value="TNP-like_RNaseH_N"/>
</dbReference>
<comment type="caution">
    <text evidence="3">The sequence shown here is derived from an EMBL/GenBank/DDBJ whole genome shotgun (WGS) entry which is preliminary data.</text>
</comment>